<reference evidence="1 2" key="1">
    <citation type="journal article" date="2017" name="Nat. Commun.">
        <title>In situ click chemistry generation of cyclooxygenase-2 inhibitors.</title>
        <authorList>
            <person name="Bhardwaj A."/>
            <person name="Kaur J."/>
            <person name="Wuest M."/>
            <person name="Wuest F."/>
        </authorList>
    </citation>
    <scope>NUCLEOTIDE SEQUENCE [LARGE SCALE GENOMIC DNA]</scope>
    <source>
        <strain evidence="1">S2_012_000_R3_94</strain>
    </source>
</reference>
<sequence length="124" mass="13666">MLTLWADLDAQEVSPEAMGWGLSLADFYLGEARRLAEAGMVSQETERADMLRRWLLASWPYPDILPSDVVQMGPNSLRDTKTAKAVLATLVQFGWLVPLPAGDVIRGAARKEAYRIVKGANHAL</sequence>
<dbReference type="AlphaFoldDB" id="A0A533I8J7"/>
<evidence type="ECO:0000313" key="1">
    <source>
        <dbReference type="EMBL" id="TKW67145.1"/>
    </source>
</evidence>
<evidence type="ECO:0008006" key="3">
    <source>
        <dbReference type="Google" id="ProtNLM"/>
    </source>
</evidence>
<accession>A0A533I8J7</accession>
<gene>
    <name evidence="1" type="ORF">DI616_08755</name>
</gene>
<name>A0A533I8J7_PARDE</name>
<comment type="caution">
    <text evidence="1">The sequence shown here is derived from an EMBL/GenBank/DDBJ whole genome shotgun (WGS) entry which is preliminary data.</text>
</comment>
<dbReference type="EMBL" id="VAFL01000005">
    <property type="protein sequence ID" value="TKW67145.1"/>
    <property type="molecule type" value="Genomic_DNA"/>
</dbReference>
<dbReference type="Proteomes" id="UP000315344">
    <property type="component" value="Unassembled WGS sequence"/>
</dbReference>
<organism evidence="1 2">
    <name type="scientific">Paracoccus denitrificans</name>
    <dbReference type="NCBI Taxonomy" id="266"/>
    <lineage>
        <taxon>Bacteria</taxon>
        <taxon>Pseudomonadati</taxon>
        <taxon>Pseudomonadota</taxon>
        <taxon>Alphaproteobacteria</taxon>
        <taxon>Rhodobacterales</taxon>
        <taxon>Paracoccaceae</taxon>
        <taxon>Paracoccus</taxon>
    </lineage>
</organism>
<protein>
    <recommendedName>
        <fullName evidence="3">DUF3987 domain-containing protein</fullName>
    </recommendedName>
</protein>
<proteinExistence type="predicted"/>
<evidence type="ECO:0000313" key="2">
    <source>
        <dbReference type="Proteomes" id="UP000315344"/>
    </source>
</evidence>